<dbReference type="Gene3D" id="3.40.50.300">
    <property type="entry name" value="P-loop containing nucleotide triphosphate hydrolases"/>
    <property type="match status" value="1"/>
</dbReference>
<dbReference type="NCBIfam" id="NF003810">
    <property type="entry name" value="PRK05399.1"/>
    <property type="match status" value="1"/>
</dbReference>
<dbReference type="InterPro" id="IPR007860">
    <property type="entry name" value="DNA_mmatch_repair_MutS_con_dom"/>
</dbReference>
<dbReference type="Pfam" id="PF05190">
    <property type="entry name" value="MutS_IV"/>
    <property type="match status" value="1"/>
</dbReference>
<evidence type="ECO:0000259" key="11">
    <source>
        <dbReference type="PROSITE" id="PS00486"/>
    </source>
</evidence>
<evidence type="ECO:0000256" key="1">
    <source>
        <dbReference type="ARBA" id="ARBA00004123"/>
    </source>
</evidence>
<keyword evidence="7 10" id="KW-0234">DNA repair</keyword>
<evidence type="ECO:0000256" key="3">
    <source>
        <dbReference type="ARBA" id="ARBA00022741"/>
    </source>
</evidence>
<reference evidence="12 13" key="1">
    <citation type="journal article" date="2017" name="Mol. Ecol.">
        <title>Comparative and population genomic landscape of Phellinus noxius: A hypervariable fungus causing root rot in trees.</title>
        <authorList>
            <person name="Chung C.L."/>
            <person name="Lee T.J."/>
            <person name="Akiba M."/>
            <person name="Lee H.H."/>
            <person name="Kuo T.H."/>
            <person name="Liu D."/>
            <person name="Ke H.M."/>
            <person name="Yokoi T."/>
            <person name="Roa M.B."/>
            <person name="Lu M.J."/>
            <person name="Chang Y.Y."/>
            <person name="Ann P.J."/>
            <person name="Tsai J.N."/>
            <person name="Chen C.Y."/>
            <person name="Tzean S.S."/>
            <person name="Ota Y."/>
            <person name="Hattori T."/>
            <person name="Sahashi N."/>
            <person name="Liou R.F."/>
            <person name="Kikuchi T."/>
            <person name="Tsai I.J."/>
        </authorList>
    </citation>
    <scope>NUCLEOTIDE SEQUENCE [LARGE SCALE GENOMIC DNA]</scope>
    <source>
        <strain evidence="12 13">FFPRI411160</strain>
    </source>
</reference>
<dbReference type="SMART" id="SM00533">
    <property type="entry name" value="MUTSd"/>
    <property type="match status" value="1"/>
</dbReference>
<name>A0A286UM99_9AGAM</name>
<organism evidence="12 13">
    <name type="scientific">Pyrrhoderma noxium</name>
    <dbReference type="NCBI Taxonomy" id="2282107"/>
    <lineage>
        <taxon>Eukaryota</taxon>
        <taxon>Fungi</taxon>
        <taxon>Dikarya</taxon>
        <taxon>Basidiomycota</taxon>
        <taxon>Agaricomycotina</taxon>
        <taxon>Agaricomycetes</taxon>
        <taxon>Hymenochaetales</taxon>
        <taxon>Hymenochaetaceae</taxon>
        <taxon>Pyrrhoderma</taxon>
    </lineage>
</organism>
<evidence type="ECO:0000256" key="5">
    <source>
        <dbReference type="ARBA" id="ARBA00022840"/>
    </source>
</evidence>
<comment type="subcellular location">
    <subcellularLocation>
        <location evidence="1">Nucleus</location>
    </subcellularLocation>
</comment>
<dbReference type="FunFam" id="3.30.420.110:FF:000002">
    <property type="entry name" value="DNA mismatch repair protein"/>
    <property type="match status" value="1"/>
</dbReference>
<dbReference type="Pfam" id="PF05188">
    <property type="entry name" value="MutS_II"/>
    <property type="match status" value="1"/>
</dbReference>
<dbReference type="GO" id="GO:0005524">
    <property type="term" value="F:ATP binding"/>
    <property type="evidence" value="ECO:0007669"/>
    <property type="project" value="UniProtKB-KW"/>
</dbReference>
<dbReference type="SMART" id="SM00534">
    <property type="entry name" value="MUTSac"/>
    <property type="match status" value="1"/>
</dbReference>
<evidence type="ECO:0000256" key="6">
    <source>
        <dbReference type="ARBA" id="ARBA00023125"/>
    </source>
</evidence>
<dbReference type="GO" id="GO:0140664">
    <property type="term" value="F:ATP-dependent DNA damage sensor activity"/>
    <property type="evidence" value="ECO:0007669"/>
    <property type="project" value="InterPro"/>
</dbReference>
<dbReference type="GO" id="GO:0006312">
    <property type="term" value="P:mitotic recombination"/>
    <property type="evidence" value="ECO:0007669"/>
    <property type="project" value="TreeGrafter"/>
</dbReference>
<dbReference type="Gene3D" id="3.30.420.110">
    <property type="entry name" value="MutS, connector domain"/>
    <property type="match status" value="1"/>
</dbReference>
<dbReference type="Proteomes" id="UP000217199">
    <property type="component" value="Unassembled WGS sequence"/>
</dbReference>
<dbReference type="FunCoup" id="A0A286UM99">
    <property type="interactions" value="799"/>
</dbReference>
<keyword evidence="3 10" id="KW-0547">Nucleotide-binding</keyword>
<proteinExistence type="inferred from homology"/>
<dbReference type="InterPro" id="IPR036678">
    <property type="entry name" value="MutS_con_dom_sf"/>
</dbReference>
<dbReference type="AlphaFoldDB" id="A0A286UM99"/>
<evidence type="ECO:0000313" key="12">
    <source>
        <dbReference type="EMBL" id="PAV20669.1"/>
    </source>
</evidence>
<comment type="similarity">
    <text evidence="2 10">Belongs to the DNA mismatch repair MutS family.</text>
</comment>
<keyword evidence="5" id="KW-0067">ATP-binding</keyword>
<dbReference type="InterPro" id="IPR007861">
    <property type="entry name" value="DNA_mismatch_repair_MutS_clamp"/>
</dbReference>
<dbReference type="InterPro" id="IPR045076">
    <property type="entry name" value="MutS"/>
</dbReference>
<dbReference type="InterPro" id="IPR007695">
    <property type="entry name" value="DNA_mismatch_repair_MutS-lik_N"/>
</dbReference>
<dbReference type="OrthoDB" id="121051at2759"/>
<dbReference type="FunFam" id="3.40.50.300:FF:000523">
    <property type="entry name" value="DNA mismatch repair protein"/>
    <property type="match status" value="1"/>
</dbReference>
<dbReference type="STRING" id="2282107.A0A286UM99"/>
<dbReference type="PROSITE" id="PS00486">
    <property type="entry name" value="DNA_MISMATCH_REPAIR_2"/>
    <property type="match status" value="1"/>
</dbReference>
<dbReference type="GO" id="GO:0006298">
    <property type="term" value="P:mismatch repair"/>
    <property type="evidence" value="ECO:0007669"/>
    <property type="project" value="InterPro"/>
</dbReference>
<dbReference type="InterPro" id="IPR007696">
    <property type="entry name" value="DNA_mismatch_repair_MutS_core"/>
</dbReference>
<dbReference type="Pfam" id="PF01624">
    <property type="entry name" value="MutS_I"/>
    <property type="match status" value="1"/>
</dbReference>
<dbReference type="InterPro" id="IPR000432">
    <property type="entry name" value="DNA_mismatch_repair_MutS_C"/>
</dbReference>
<evidence type="ECO:0000256" key="8">
    <source>
        <dbReference type="ARBA" id="ARBA00023242"/>
    </source>
</evidence>
<dbReference type="PIRSF" id="PIRSF005813">
    <property type="entry name" value="MSH2"/>
    <property type="match status" value="1"/>
</dbReference>
<gene>
    <name evidence="12" type="ORF">PNOK_0329600</name>
</gene>
<dbReference type="GO" id="GO:0032301">
    <property type="term" value="C:MutSalpha complex"/>
    <property type="evidence" value="ECO:0007669"/>
    <property type="project" value="TreeGrafter"/>
</dbReference>
<keyword evidence="6 10" id="KW-0238">DNA-binding</keyword>
<evidence type="ECO:0000256" key="10">
    <source>
        <dbReference type="RuleBase" id="RU003756"/>
    </source>
</evidence>
<dbReference type="CDD" id="cd03285">
    <property type="entry name" value="ABC_MSH2_euk"/>
    <property type="match status" value="1"/>
</dbReference>
<dbReference type="PANTHER" id="PTHR11361">
    <property type="entry name" value="DNA MISMATCH REPAIR PROTEIN MUTS FAMILY MEMBER"/>
    <property type="match status" value="1"/>
</dbReference>
<dbReference type="Pfam" id="PF05192">
    <property type="entry name" value="MutS_III"/>
    <property type="match status" value="1"/>
</dbReference>
<sequence length="946" mass="104960">MALMYGKEKNENHEFDQADIGFIAFFNRLPPKRSDTIRLFDRKDFYSAHGDDALFASGGLPSVSMSNNVATAFLRDALTARQLKIEIWAPEPGSGKKAAKFKLEKEASPGNLQAVEDLLFVNTDLLSAPIIMAVKVGTTSTLGVPGPSNLKSRAVGVAFADTSVRKIGVSEFVDSDLFSNVESLVIQLSVKEAIIPMSSKSGNTDKDIELTKLKNVFERCGVIITERKSSDFAAKNNEQDLALLARVETNAEVSSGIPSIATSSSPAASAVSALISYLSLLGDASNHNVYDISTHDLSQYMRLDASALRALGLVGDGTTSGKNTTLHGLLNKCKTAQGTRLLGSWLKQPLVNLHEIQKRQDLVEVFINDSNSRRILQDDYLRMMPDMHRISKRFQRSVASLEDVVRVYQAAQKLSGMIDVLKEVETDDIKYSKLLEEFYLNKLEEYNSNLTKYSEMVENTIDLDELSSHNFVIKPDYDERLRELADKLMEIRDGLDAEHRNAGRDLQIELDKKLHLENSQTYGYCFRLTKNDAKVIHNNNKYIELGTNKSGVYFTTKKLKNLAIDYQDNTEAYRKTQSGLVKEVVNIAATYTPVLEALDDQLAHLDVIVSFAHVSVNAPEAYVRPKVSQRGEGSLVLKEARHPLLEVQDDISFIPNDIEMLKGESEFQIITGPNMGGKSTYIRQAGVIALMAQIGCFVPCSEAQLPIFDSILCRVGAGDSQLKGISTFMAEMLETATILKSASQDSLIIIDELGRGTSTYDGFGLAWAISEYIATQIHAFCLFATHFHELTALDQQVPHVKNLHVVAHVTNKGESGQDRDITLLYKVQPGVCDQSFGIHVAELANFPDRVIKLAKRKADELEDFGGEHKREYTHPKEITDEGSKIVEEFLTTWASQCAAAKNDGEDVVMDSDDDVDREISILKETLEKYRDRIEGNPWVQSLIASL</sequence>
<comment type="function">
    <text evidence="10">Component of the post-replicative DNA mismatch repair system (MMR).</text>
</comment>
<dbReference type="InParanoid" id="A0A286UM99"/>
<dbReference type="InterPro" id="IPR016151">
    <property type="entry name" value="DNA_mismatch_repair_MutS_N"/>
</dbReference>
<dbReference type="InterPro" id="IPR036187">
    <property type="entry name" value="DNA_mismatch_repair_MutS_sf"/>
</dbReference>
<dbReference type="InterPro" id="IPR032642">
    <property type="entry name" value="Msh2_ATP-bd"/>
</dbReference>
<dbReference type="Gene3D" id="1.10.1420.10">
    <property type="match status" value="2"/>
</dbReference>
<keyword evidence="8" id="KW-0539">Nucleus</keyword>
<dbReference type="GO" id="GO:0030983">
    <property type="term" value="F:mismatched DNA binding"/>
    <property type="evidence" value="ECO:0007669"/>
    <property type="project" value="InterPro"/>
</dbReference>
<dbReference type="Pfam" id="PF00488">
    <property type="entry name" value="MutS_V"/>
    <property type="match status" value="1"/>
</dbReference>
<dbReference type="FunFam" id="1.10.1420.10:FF:000017">
    <property type="entry name" value="DNA mismatch repair protein Msh2"/>
    <property type="match status" value="1"/>
</dbReference>
<dbReference type="SUPFAM" id="SSF52540">
    <property type="entry name" value="P-loop containing nucleoside triphosphate hydrolases"/>
    <property type="match status" value="1"/>
</dbReference>
<accession>A0A286UM99</accession>
<protein>
    <submittedName>
        <fullName evidence="12">DNA mismatch repair</fullName>
    </submittedName>
</protein>
<dbReference type="InterPro" id="IPR027417">
    <property type="entry name" value="P-loop_NTPase"/>
</dbReference>
<keyword evidence="13" id="KW-1185">Reference proteome</keyword>
<evidence type="ECO:0000256" key="2">
    <source>
        <dbReference type="ARBA" id="ARBA00006271"/>
    </source>
</evidence>
<dbReference type="SUPFAM" id="SSF48334">
    <property type="entry name" value="DNA repair protein MutS, domain III"/>
    <property type="match status" value="1"/>
</dbReference>
<evidence type="ECO:0000256" key="9">
    <source>
        <dbReference type="ARBA" id="ARBA00064337"/>
    </source>
</evidence>
<comment type="subunit">
    <text evidence="9">Heterodimer of msh2 and msh6.</text>
</comment>
<dbReference type="InterPro" id="IPR011184">
    <property type="entry name" value="DNA_mismatch_repair_Msh2"/>
</dbReference>
<evidence type="ECO:0000256" key="4">
    <source>
        <dbReference type="ARBA" id="ARBA00022763"/>
    </source>
</evidence>
<evidence type="ECO:0000313" key="13">
    <source>
        <dbReference type="Proteomes" id="UP000217199"/>
    </source>
</evidence>
<dbReference type="Gene3D" id="3.40.1170.10">
    <property type="entry name" value="DNA repair protein MutS, domain I"/>
    <property type="match status" value="1"/>
</dbReference>
<keyword evidence="4 10" id="KW-0227">DNA damage</keyword>
<comment type="caution">
    <text evidence="12">The sequence shown here is derived from an EMBL/GenBank/DDBJ whole genome shotgun (WGS) entry which is preliminary data.</text>
</comment>
<dbReference type="EMBL" id="NBII01000003">
    <property type="protein sequence ID" value="PAV20669.1"/>
    <property type="molecule type" value="Genomic_DNA"/>
</dbReference>
<feature type="domain" description="DNA mismatch repair proteins mutS family" evidence="11">
    <location>
        <begin position="746"/>
        <end position="762"/>
    </location>
</feature>
<dbReference type="FunFam" id="1.10.1420.10:FF:000015">
    <property type="entry name" value="DNA mismatch repair protein Msh2"/>
    <property type="match status" value="1"/>
</dbReference>
<dbReference type="PANTHER" id="PTHR11361:SF35">
    <property type="entry name" value="DNA MISMATCH REPAIR PROTEIN MSH2"/>
    <property type="match status" value="1"/>
</dbReference>
<evidence type="ECO:0000256" key="7">
    <source>
        <dbReference type="ARBA" id="ARBA00023204"/>
    </source>
</evidence>